<dbReference type="InterPro" id="IPR014710">
    <property type="entry name" value="RmlC-like_jellyroll"/>
</dbReference>
<dbReference type="EMBL" id="OZ038524">
    <property type="protein sequence ID" value="CAL2084308.1"/>
    <property type="molecule type" value="Genomic_DNA"/>
</dbReference>
<dbReference type="Pfam" id="PF00027">
    <property type="entry name" value="cNMP_binding"/>
    <property type="match status" value="1"/>
</dbReference>
<evidence type="ECO:0000259" key="1">
    <source>
        <dbReference type="Pfam" id="PF00027"/>
    </source>
</evidence>
<evidence type="ECO:0000313" key="3">
    <source>
        <dbReference type="Proteomes" id="UP001497514"/>
    </source>
</evidence>
<dbReference type="InterPro" id="IPR000595">
    <property type="entry name" value="cNMP-bd_dom"/>
</dbReference>
<dbReference type="InterPro" id="IPR018490">
    <property type="entry name" value="cNMP-bd_dom_sf"/>
</dbReference>
<sequence>MSIVNIRTYLEKSLLINDSDWQFFTSRLKLRKVKKRTKLLNVGEVENFISFIDKGIVRFFIPRKDQDKDKEITFGFCFSNEFVSAYDSFLTQAPSLYELETLTDVEMWSMSYDDLQKVYQQTSIGNALGRISSERLYLIKSKREQSLLNETAEERYLKLFDERPELIKAIPLKYIASYIGVTAQALSRIRKRIT</sequence>
<gene>
    <name evidence="2" type="ORF">TD3509T_1689</name>
</gene>
<organism evidence="2 3">
    <name type="scientific">Tenacibaculum dicentrarchi</name>
    <dbReference type="NCBI Taxonomy" id="669041"/>
    <lineage>
        <taxon>Bacteria</taxon>
        <taxon>Pseudomonadati</taxon>
        <taxon>Bacteroidota</taxon>
        <taxon>Flavobacteriia</taxon>
        <taxon>Flavobacteriales</taxon>
        <taxon>Flavobacteriaceae</taxon>
        <taxon>Tenacibaculum</taxon>
    </lineage>
</organism>
<dbReference type="Proteomes" id="UP001497514">
    <property type="component" value="Chromosome"/>
</dbReference>
<dbReference type="Gene3D" id="2.60.120.10">
    <property type="entry name" value="Jelly Rolls"/>
    <property type="match status" value="1"/>
</dbReference>
<evidence type="ECO:0000313" key="2">
    <source>
        <dbReference type="EMBL" id="CAL2084308.1"/>
    </source>
</evidence>
<accession>A0ABP1EL42</accession>
<protein>
    <submittedName>
        <fullName evidence="2">CarD family transcriptional regulator</fullName>
    </submittedName>
</protein>
<reference evidence="2 3" key="1">
    <citation type="submission" date="2024-05" db="EMBL/GenBank/DDBJ databases">
        <authorList>
            <person name="Duchaud E."/>
        </authorList>
    </citation>
    <scope>NUCLEOTIDE SEQUENCE [LARGE SCALE GENOMIC DNA]</scope>
    <source>
        <strain evidence="2">Ena-SAMPLE-TAB-13-05-2024-13:56:06:370-140309</strain>
    </source>
</reference>
<keyword evidence="3" id="KW-1185">Reference proteome</keyword>
<feature type="domain" description="Cyclic nucleotide-binding" evidence="1">
    <location>
        <begin position="31"/>
        <end position="121"/>
    </location>
</feature>
<proteinExistence type="predicted"/>
<name>A0ABP1EL42_9FLAO</name>
<dbReference type="SUPFAM" id="SSF51206">
    <property type="entry name" value="cAMP-binding domain-like"/>
    <property type="match status" value="1"/>
</dbReference>